<dbReference type="Proteomes" id="UP000503117">
    <property type="component" value="Chromosome"/>
</dbReference>
<feature type="domain" description="Glycosyl transferase family 1" evidence="2">
    <location>
        <begin position="1068"/>
        <end position="1222"/>
    </location>
</feature>
<feature type="domain" description="Glycosyl transferase family 1" evidence="2">
    <location>
        <begin position="235"/>
        <end position="383"/>
    </location>
</feature>
<keyword evidence="4" id="KW-1185">Reference proteome</keyword>
<evidence type="ECO:0000256" key="1">
    <source>
        <dbReference type="ARBA" id="ARBA00022679"/>
    </source>
</evidence>
<dbReference type="Gene3D" id="3.40.50.2000">
    <property type="entry name" value="Glycogen Phosphorylase B"/>
    <property type="match status" value="3"/>
</dbReference>
<dbReference type="Pfam" id="PF13692">
    <property type="entry name" value="Glyco_trans_1_4"/>
    <property type="match status" value="1"/>
</dbReference>
<evidence type="ECO:0000313" key="4">
    <source>
        <dbReference type="Proteomes" id="UP000503117"/>
    </source>
</evidence>
<dbReference type="RefSeq" id="WP_169111401.1">
    <property type="nucleotide sequence ID" value="NZ_CP051684.1"/>
</dbReference>
<evidence type="ECO:0000313" key="3">
    <source>
        <dbReference type="EMBL" id="QJD89689.1"/>
    </source>
</evidence>
<dbReference type="InterPro" id="IPR001296">
    <property type="entry name" value="Glyco_trans_1"/>
</dbReference>
<sequence>MRIVIDLQGAQSESRFRGIGRYSLALALGIARNAGQHEVWLALNGALAAAIPDLRAAFTGLVPAERIRVFDVVPHVAELDAGNHGRARAAELLREYVIAQLQPDMVLVTSLFEGYVDDSVTSIGAFTSGADTAVILYDLIPALNPAAYLATATQRQHYEGKLASLKRAGLVLSISDYSRQEAIDLLQLAPDSVHPISTAVDASFCRAEADPAAVAALRARFGITRGMLMYAPGGADSRKNIDGLIQAFGLLPAAVRDAHQLLIASKINDGERQRLLDAARAAGLRDDELVMTGYVDDATLIALYRACTLFVFPSKHEGFGLPALEAMACGALVIGADNTSIPEVIGCDEALFDAASPQAIADKIAAVLTDAALQQRLRAHGRRQAARFSWDVSAQKALRAMEAHVAQRAPAVIPHQRRRLAFVCPLPPERTGIADYALEVLPALTAHFDIALILHQTRCTLPPSLAQLAQHDVAWFRQHAGEFDQILYQFGNSPFHSHMLELLKEYPGVVVLHDFFLSGMLSYEQITGAMPGVWNQALFHAHGYPALLASQQPDGVERAKYDYPASLGVLEGATRVIYHSEYALTLARAWYGPQAGHNWSMVPHPRALPVQHDRAAARAALGIRPEAFVVCSFGFIDPTKLSRELVAAWVASSLHADPDCELVLVGANHGGEYGAQLSELIAEANHGGQRIRIAGWTDDAVFRQYLQAADVGVQLRAISRGETSGAVLYCMSYGLPTIVNANGAFAALPDDAVCKLDDQFAPDALRDALQTLRSDAGRRAALAAASRALLLRQHSQEHCAQLYADALDLAQAEAATSRRGLLRALAALPQLPADDGYLQQLATCIARAPDALAPRQLLVDVTAISRHDLKTGIERVVRAQLLALLRQRTPGWRVEPVYLSDEGGHWHYRYARRYALELLGLDAGQVVDARADVTAGDAFYSADSAPAAMMAAARQGLYAQWRARGVGVHFLVHDLLPVLRPEFFPLGAADGHAAWLAAIVSEADSVISISDAVRQELRAWIATRADLQGRQPRLGVLHHGADFEQAPVPAAVAADPADQSRLAQLRRAPTFLMVGTIEPRKGHLQALAAFDLLWQQGVEVNLAIVGHEGWTALPAAERRTIPQIVERLQQHPQRERQLFWLRGIDDTLLQKVYQASDCLLMASEGEGYGLPLIEAAHHSLPVLARDIPVFREVAQQHASYFSGLEPAALADAVRHWLAQQQAGAAPASAGMQRNSWHDNTVQLLAWLDEGPPAA</sequence>
<organism evidence="3 4">
    <name type="scientific">Duganella dendranthematis</name>
    <dbReference type="NCBI Taxonomy" id="2728021"/>
    <lineage>
        <taxon>Bacteria</taxon>
        <taxon>Pseudomonadati</taxon>
        <taxon>Pseudomonadota</taxon>
        <taxon>Betaproteobacteria</taxon>
        <taxon>Burkholderiales</taxon>
        <taxon>Oxalobacteraceae</taxon>
        <taxon>Telluria group</taxon>
        <taxon>Duganella</taxon>
    </lineage>
</organism>
<dbReference type="PANTHER" id="PTHR46401:SF2">
    <property type="entry name" value="GLYCOSYLTRANSFERASE WBBK-RELATED"/>
    <property type="match status" value="1"/>
</dbReference>
<dbReference type="CDD" id="cd03809">
    <property type="entry name" value="GT4_MtfB-like"/>
    <property type="match status" value="2"/>
</dbReference>
<protein>
    <submittedName>
        <fullName evidence="3">Glycosyltransferase</fullName>
    </submittedName>
</protein>
<evidence type="ECO:0000259" key="2">
    <source>
        <dbReference type="Pfam" id="PF00534"/>
    </source>
</evidence>
<gene>
    <name evidence="3" type="ORF">HH213_05975</name>
</gene>
<name>A0ABX6M6H5_9BURK</name>
<accession>A0ABX6M6H5</accession>
<dbReference type="Pfam" id="PF00534">
    <property type="entry name" value="Glycos_transf_1"/>
    <property type="match status" value="2"/>
</dbReference>
<keyword evidence="1" id="KW-0808">Transferase</keyword>
<reference evidence="3 4" key="1">
    <citation type="submission" date="2020-04" db="EMBL/GenBank/DDBJ databases">
        <title>Genome sequencing of novel species.</title>
        <authorList>
            <person name="Heo J."/>
            <person name="Kim S.-J."/>
            <person name="Kim J.-S."/>
            <person name="Hong S.-B."/>
            <person name="Kwon S.-W."/>
        </authorList>
    </citation>
    <scope>NUCLEOTIDE SEQUENCE [LARGE SCALE GENOMIC DNA]</scope>
    <source>
        <strain evidence="3 4">AF9R3</strain>
    </source>
</reference>
<proteinExistence type="predicted"/>
<dbReference type="CDD" id="cd03801">
    <property type="entry name" value="GT4_PimA-like"/>
    <property type="match status" value="1"/>
</dbReference>
<dbReference type="PANTHER" id="PTHR46401">
    <property type="entry name" value="GLYCOSYLTRANSFERASE WBBK-RELATED"/>
    <property type="match status" value="1"/>
</dbReference>
<dbReference type="EMBL" id="CP051684">
    <property type="protein sequence ID" value="QJD89689.1"/>
    <property type="molecule type" value="Genomic_DNA"/>
</dbReference>
<dbReference type="SUPFAM" id="SSF53756">
    <property type="entry name" value="UDP-Glycosyltransferase/glycogen phosphorylase"/>
    <property type="match status" value="3"/>
</dbReference>